<evidence type="ECO:0000256" key="5">
    <source>
        <dbReference type="SAM" id="MobiDB-lite"/>
    </source>
</evidence>
<dbReference type="GO" id="GO:0005694">
    <property type="term" value="C:chromosome"/>
    <property type="evidence" value="ECO:0007669"/>
    <property type="project" value="TreeGrafter"/>
</dbReference>
<dbReference type="Gene3D" id="1.10.10.2830">
    <property type="match status" value="1"/>
</dbReference>
<dbReference type="Pfam" id="PF02195">
    <property type="entry name" value="ParB_N"/>
    <property type="match status" value="1"/>
</dbReference>
<dbReference type="GO" id="GO:0003677">
    <property type="term" value="F:DNA binding"/>
    <property type="evidence" value="ECO:0007669"/>
    <property type="project" value="UniProtKB-KW"/>
</dbReference>
<dbReference type="PANTHER" id="PTHR33375:SF1">
    <property type="entry name" value="CHROMOSOME-PARTITIONING PROTEIN PARB-RELATED"/>
    <property type="match status" value="1"/>
</dbReference>
<dbReference type="Pfam" id="PF17762">
    <property type="entry name" value="HTH_ParB"/>
    <property type="match status" value="1"/>
</dbReference>
<dbReference type="SUPFAM" id="SSF110849">
    <property type="entry name" value="ParB/Sulfiredoxin"/>
    <property type="match status" value="1"/>
</dbReference>
<dbReference type="Proteomes" id="UP000029995">
    <property type="component" value="Unassembled WGS sequence"/>
</dbReference>
<dbReference type="InterPro" id="IPR004437">
    <property type="entry name" value="ParB/RepB/Spo0J"/>
</dbReference>
<dbReference type="FunFam" id="1.10.10.2830:FF:000001">
    <property type="entry name" value="Chromosome partitioning protein ParB"/>
    <property type="match status" value="1"/>
</dbReference>
<dbReference type="InterPro" id="IPR036086">
    <property type="entry name" value="ParB/Sulfiredoxin_sf"/>
</dbReference>
<evidence type="ECO:0000256" key="4">
    <source>
        <dbReference type="ARBA" id="ARBA00025472"/>
    </source>
</evidence>
<dbReference type="InterPro" id="IPR050336">
    <property type="entry name" value="Chromosome_partition/occlusion"/>
</dbReference>
<keyword evidence="2" id="KW-0159">Chromosome partition</keyword>
<dbReference type="EMBL" id="JANX01000111">
    <property type="protein sequence ID" value="KGM34206.1"/>
    <property type="molecule type" value="Genomic_DNA"/>
</dbReference>
<accession>A0A0A0D6A9</accession>
<keyword evidence="3" id="KW-0238">DNA-binding</keyword>
<evidence type="ECO:0000313" key="7">
    <source>
        <dbReference type="EMBL" id="KGM34206.1"/>
    </source>
</evidence>
<comment type="function">
    <text evidence="4">Involved in chromosome partition. Localize to both poles of the predivisional cell following completion of DNA replication. Binds to the DNA origin of replication.</text>
</comment>
<dbReference type="RefSeq" id="WP_034835809.1">
    <property type="nucleotide sequence ID" value="NZ_JANX01000111.1"/>
</dbReference>
<proteinExistence type="inferred from homology"/>
<dbReference type="NCBIfam" id="TIGR00180">
    <property type="entry name" value="parB_part"/>
    <property type="match status" value="1"/>
</dbReference>
<dbReference type="OrthoDB" id="9802051at2"/>
<reference evidence="7 8" key="1">
    <citation type="submission" date="2014-01" db="EMBL/GenBank/DDBJ databases">
        <title>Genome sequence determination for a cystic fibrosis isolate, Inquilinus limosus.</title>
        <authorList>
            <person name="Pino M."/>
            <person name="Di Conza J."/>
            <person name="Gutkind G."/>
        </authorList>
    </citation>
    <scope>NUCLEOTIDE SEQUENCE [LARGE SCALE GENOMIC DNA]</scope>
    <source>
        <strain evidence="7 8">MP06</strain>
    </source>
</reference>
<evidence type="ECO:0000256" key="1">
    <source>
        <dbReference type="ARBA" id="ARBA00006295"/>
    </source>
</evidence>
<dbReference type="FunFam" id="3.90.1530.30:FF:000001">
    <property type="entry name" value="Chromosome partitioning protein ParB"/>
    <property type="match status" value="1"/>
</dbReference>
<dbReference type="AlphaFoldDB" id="A0A0A0D6A9"/>
<dbReference type="PANTHER" id="PTHR33375">
    <property type="entry name" value="CHROMOSOME-PARTITIONING PROTEIN PARB-RELATED"/>
    <property type="match status" value="1"/>
</dbReference>
<gene>
    <name evidence="7" type="ORF">P409_11500</name>
</gene>
<dbReference type="CDD" id="cd16393">
    <property type="entry name" value="SPO0J_N"/>
    <property type="match status" value="1"/>
</dbReference>
<dbReference type="Pfam" id="PF23552">
    <property type="entry name" value="ParB_C"/>
    <property type="match status" value="1"/>
</dbReference>
<comment type="caution">
    <text evidence="7">The sequence shown here is derived from an EMBL/GenBank/DDBJ whole genome shotgun (WGS) entry which is preliminary data.</text>
</comment>
<dbReference type="InterPro" id="IPR003115">
    <property type="entry name" value="ParB_N"/>
</dbReference>
<dbReference type="InterPro" id="IPR057240">
    <property type="entry name" value="ParB_dimer_C"/>
</dbReference>
<protein>
    <submittedName>
        <fullName evidence="7">Chromosome partitioning protein ParB</fullName>
    </submittedName>
</protein>
<dbReference type="Gene3D" id="3.90.1530.30">
    <property type="match status" value="1"/>
</dbReference>
<dbReference type="SMART" id="SM00470">
    <property type="entry name" value="ParB"/>
    <property type="match status" value="1"/>
</dbReference>
<feature type="region of interest" description="Disordered" evidence="5">
    <location>
        <begin position="28"/>
        <end position="55"/>
    </location>
</feature>
<feature type="domain" description="ParB-like N-terminal" evidence="6">
    <location>
        <begin position="42"/>
        <end position="134"/>
    </location>
</feature>
<dbReference type="GO" id="GO:0007059">
    <property type="term" value="P:chromosome segregation"/>
    <property type="evidence" value="ECO:0007669"/>
    <property type="project" value="UniProtKB-KW"/>
</dbReference>
<organism evidence="7 8">
    <name type="scientific">Inquilinus limosus MP06</name>
    <dbReference type="NCBI Taxonomy" id="1398085"/>
    <lineage>
        <taxon>Bacteria</taxon>
        <taxon>Pseudomonadati</taxon>
        <taxon>Pseudomonadota</taxon>
        <taxon>Alphaproteobacteria</taxon>
        <taxon>Rhodospirillales</taxon>
        <taxon>Rhodospirillaceae</taxon>
        <taxon>Inquilinus</taxon>
    </lineage>
</organism>
<dbReference type="GO" id="GO:0045881">
    <property type="term" value="P:positive regulation of sporulation resulting in formation of a cellular spore"/>
    <property type="evidence" value="ECO:0007669"/>
    <property type="project" value="TreeGrafter"/>
</dbReference>
<evidence type="ECO:0000256" key="2">
    <source>
        <dbReference type="ARBA" id="ARBA00022829"/>
    </source>
</evidence>
<name>A0A0A0D6A9_9PROT</name>
<evidence type="ECO:0000313" key="8">
    <source>
        <dbReference type="Proteomes" id="UP000029995"/>
    </source>
</evidence>
<evidence type="ECO:0000259" key="6">
    <source>
        <dbReference type="SMART" id="SM00470"/>
    </source>
</evidence>
<dbReference type="InterPro" id="IPR041468">
    <property type="entry name" value="HTH_ParB/Spo0J"/>
</dbReference>
<evidence type="ECO:0000256" key="3">
    <source>
        <dbReference type="ARBA" id="ARBA00023125"/>
    </source>
</evidence>
<comment type="similarity">
    <text evidence="1">Belongs to the ParB family.</text>
</comment>
<sequence>MSAAESSRRRPSLGRGLDALFGEADEADIAAASSGGEPRAPRSLPIEYLSPGPFQPRRKFDEGELDRLVESVRTQGVLQPILVRPVEGKADRYHIIAGERRWRAAQKAKLHEVPVVVRPMSDRDALQIAIIENVQRQDLTALEEAEGYQRLLAEFSLTQEDVAQAVGKSRSHIANTLRLLDLPPAVLAHLQDGLLTAGHARALLGCPDPEAAARIVIARGLNVRQTEQLARDAREQPSAPARPAVRDPNIVAMEQDIETRLGFKVKIDTRDNTSGTIHIQYSNLDQFSALLMRLRGTKEKW</sequence>